<evidence type="ECO:0000313" key="2">
    <source>
        <dbReference type="EMBL" id="ACZ09308.1"/>
    </source>
</evidence>
<proteinExistence type="predicted"/>
<dbReference type="Gene3D" id="3.40.50.1820">
    <property type="entry name" value="alpha/beta hydrolase"/>
    <property type="match status" value="1"/>
</dbReference>
<protein>
    <submittedName>
        <fullName evidence="2">Lipase, putative</fullName>
    </submittedName>
</protein>
<reference evidence="2 3" key="2">
    <citation type="journal article" date="2010" name="Stand. Genomic Sci.">
        <title>Complete genome sequence of Sebaldella termitidis type strain (NCTC 11300).</title>
        <authorList>
            <person name="Harmon-Smith M."/>
            <person name="Celia L."/>
            <person name="Chertkov O."/>
            <person name="Lapidus A."/>
            <person name="Copeland A."/>
            <person name="Glavina Del Rio T."/>
            <person name="Nolan M."/>
            <person name="Lucas S."/>
            <person name="Tice H."/>
            <person name="Cheng J.F."/>
            <person name="Han C."/>
            <person name="Detter J.C."/>
            <person name="Bruce D."/>
            <person name="Goodwin L."/>
            <person name="Pitluck S."/>
            <person name="Pati A."/>
            <person name="Liolios K."/>
            <person name="Ivanova N."/>
            <person name="Mavromatis K."/>
            <person name="Mikhailova N."/>
            <person name="Chen A."/>
            <person name="Palaniappan K."/>
            <person name="Land M."/>
            <person name="Hauser L."/>
            <person name="Chang Y.J."/>
            <person name="Jeffries C.D."/>
            <person name="Brettin T."/>
            <person name="Goker M."/>
            <person name="Beck B."/>
            <person name="Bristow J."/>
            <person name="Eisen J.A."/>
            <person name="Markowitz V."/>
            <person name="Hugenholtz P."/>
            <person name="Kyrpides N.C."/>
            <person name="Klenk H.P."/>
            <person name="Chen F."/>
        </authorList>
    </citation>
    <scope>NUCLEOTIDE SEQUENCE [LARGE SCALE GENOMIC DNA]</scope>
    <source>
        <strain evidence="3">ATCC 33386 / NCTC 11300</strain>
    </source>
</reference>
<feature type="domain" description="DUF676" evidence="1">
    <location>
        <begin position="41"/>
        <end position="124"/>
    </location>
</feature>
<dbReference type="SUPFAM" id="SSF53474">
    <property type="entry name" value="alpha/beta-Hydrolases"/>
    <property type="match status" value="1"/>
</dbReference>
<reference evidence="3" key="1">
    <citation type="submission" date="2009-09" db="EMBL/GenBank/DDBJ databases">
        <title>The complete chromosome of Sebaldella termitidis ATCC 33386.</title>
        <authorList>
            <consortium name="US DOE Joint Genome Institute (JGI-PGF)"/>
            <person name="Lucas S."/>
            <person name="Copeland A."/>
            <person name="Lapidus A."/>
            <person name="Glavina del Rio T."/>
            <person name="Dalin E."/>
            <person name="Tice H."/>
            <person name="Bruce D."/>
            <person name="Goodwin L."/>
            <person name="Pitluck S."/>
            <person name="Kyrpides N."/>
            <person name="Mavromatis K."/>
            <person name="Ivanova N."/>
            <person name="Mikhailova N."/>
            <person name="Sims D."/>
            <person name="Meincke L."/>
            <person name="Brettin T."/>
            <person name="Detter J.C."/>
            <person name="Han C."/>
            <person name="Larimer F."/>
            <person name="Land M."/>
            <person name="Hauser L."/>
            <person name="Markowitz V."/>
            <person name="Cheng J.F."/>
            <person name="Hugenholtz P."/>
            <person name="Woyke T."/>
            <person name="Wu D."/>
            <person name="Eisen J.A."/>
        </authorList>
    </citation>
    <scope>NUCLEOTIDE SEQUENCE [LARGE SCALE GENOMIC DNA]</scope>
    <source>
        <strain evidence="3">ATCC 33386 / NCTC 11300</strain>
    </source>
</reference>
<gene>
    <name evidence="2" type="ordered locus">Sterm_2455</name>
</gene>
<dbReference type="InterPro" id="IPR007751">
    <property type="entry name" value="DUF676_lipase-like"/>
</dbReference>
<dbReference type="HOGENOM" id="CLU_075528_1_0_0"/>
<evidence type="ECO:0000313" key="3">
    <source>
        <dbReference type="Proteomes" id="UP000000845"/>
    </source>
</evidence>
<dbReference type="RefSeq" id="WP_012861902.1">
    <property type="nucleotide sequence ID" value="NC_013517.1"/>
</dbReference>
<dbReference type="PANTHER" id="PTHR37946:SF1">
    <property type="entry name" value="SLL1969 PROTEIN"/>
    <property type="match status" value="1"/>
</dbReference>
<name>D1ALG5_SEBTE</name>
<dbReference type="Pfam" id="PF05057">
    <property type="entry name" value="DUF676"/>
    <property type="match status" value="1"/>
</dbReference>
<accession>D1ALG5</accession>
<dbReference type="PANTHER" id="PTHR37946">
    <property type="entry name" value="SLL1969 PROTEIN"/>
    <property type="match status" value="1"/>
</dbReference>
<dbReference type="eggNOG" id="COG1075">
    <property type="taxonomic scope" value="Bacteria"/>
</dbReference>
<keyword evidence="3" id="KW-1185">Reference proteome</keyword>
<dbReference type="Proteomes" id="UP000000845">
    <property type="component" value="Chromosome"/>
</dbReference>
<dbReference type="InterPro" id="IPR029058">
    <property type="entry name" value="AB_hydrolase_fold"/>
</dbReference>
<organism evidence="2 3">
    <name type="scientific">Sebaldella termitidis (strain ATCC 33386 / NCTC 11300)</name>
    <dbReference type="NCBI Taxonomy" id="526218"/>
    <lineage>
        <taxon>Bacteria</taxon>
        <taxon>Fusobacteriati</taxon>
        <taxon>Fusobacteriota</taxon>
        <taxon>Fusobacteriia</taxon>
        <taxon>Fusobacteriales</taxon>
        <taxon>Leptotrichiaceae</taxon>
        <taxon>Sebaldella</taxon>
    </lineage>
</organism>
<dbReference type="EMBL" id="CP001739">
    <property type="protein sequence ID" value="ACZ09308.1"/>
    <property type="molecule type" value="Genomic_DNA"/>
</dbReference>
<dbReference type="STRING" id="526218.Sterm_2455"/>
<evidence type="ECO:0000259" key="1">
    <source>
        <dbReference type="Pfam" id="PF05057"/>
    </source>
</evidence>
<sequence length="247" mass="27804">MKKRSLYLCLLAGIILTFTGCAVLKTALHHDYKINKYDETENMEYIVLFHGIYGTEKDMKPIAEMLGNKNYNIISIQYPTNSDSVEMISEKYIKPVIDGLDNDKKVHFVVHSMGSGILRYYLKNNNMDNLGKVVFISPPSHGSALADHFISKMLKDPLGEAVLQFSIKEDSFVNKLGNPDYSCYVLIGNKSNNPLYSVIIPGKDDGMVPLDGSKLDSCAYKVVDKASHTSILKDERTFNEIENYLKN</sequence>
<dbReference type="PROSITE" id="PS51257">
    <property type="entry name" value="PROKAR_LIPOPROTEIN"/>
    <property type="match status" value="1"/>
</dbReference>
<dbReference type="AlphaFoldDB" id="D1ALG5"/>
<dbReference type="KEGG" id="str:Sterm_2455"/>